<comment type="caution">
    <text evidence="3">The sequence shown here is derived from an EMBL/GenBank/DDBJ whole genome shotgun (WGS) entry which is preliminary data.</text>
</comment>
<reference evidence="3 4" key="1">
    <citation type="submission" date="2020-08" db="EMBL/GenBank/DDBJ databases">
        <title>Genemic of Streptomyces polyaspartic.</title>
        <authorList>
            <person name="Liu W."/>
        </authorList>
    </citation>
    <scope>NUCLEOTIDE SEQUENCE [LARGE SCALE GENOMIC DNA]</scope>
    <source>
        <strain evidence="3 4">TRM66268-LWL</strain>
    </source>
</reference>
<dbReference type="EMBL" id="JACTVJ010000004">
    <property type="protein sequence ID" value="MBC9712309.1"/>
    <property type="molecule type" value="Genomic_DNA"/>
</dbReference>
<keyword evidence="4" id="KW-1185">Reference proteome</keyword>
<evidence type="ECO:0008006" key="5">
    <source>
        <dbReference type="Google" id="ProtNLM"/>
    </source>
</evidence>
<gene>
    <name evidence="3" type="ORF">H9Y04_06940</name>
</gene>
<name>A0ABR7SAY1_9ACTN</name>
<feature type="compositionally biased region" description="Low complexity" evidence="1">
    <location>
        <begin position="376"/>
        <end position="385"/>
    </location>
</feature>
<keyword evidence="2" id="KW-0812">Transmembrane</keyword>
<organism evidence="3 4">
    <name type="scientific">Streptomyces polyasparticus</name>
    <dbReference type="NCBI Taxonomy" id="2767826"/>
    <lineage>
        <taxon>Bacteria</taxon>
        <taxon>Bacillati</taxon>
        <taxon>Actinomycetota</taxon>
        <taxon>Actinomycetes</taxon>
        <taxon>Kitasatosporales</taxon>
        <taxon>Streptomycetaceae</taxon>
        <taxon>Streptomyces</taxon>
    </lineage>
</organism>
<feature type="compositionally biased region" description="Low complexity" evidence="1">
    <location>
        <begin position="61"/>
        <end position="77"/>
    </location>
</feature>
<sequence length="489" mass="49493">MSTDGISEESGRRTSRLVVASVAAAVLLAGGGGAYLAASSSEGSRGDAGAPGGDGTPPPLTLDGYTPGIAPGEPAPGGVRFTAEGELPKAPESVPVYRASGEVSKEQVAALADALKVPGEVTSQGAEWRVGTGKNAPLLTVIKQAPGTWTYAPLVNDPETCPREGGCDKPIGSSGLSGLPSVDEKTAKAAAAPVLKAIGQDDAKLDARQTMGPVRVVNADPVVGGLPTYGISTGIQVGPDGEVAGASGQLAKPVKGDAYPVISAEAALKQLNAAPAGVAPGNIGGCASAVPHEDDLTVGEPQQPCDPGAQPKPPKPQQVTVGSAVLGLAAYHEKGRQVLVPSWLFSVAQAGAEPVTVTHPAVEKRFLHSPAPVSPEEPTGTEAPATPEPEPEPDKPSDGATQPRSVRVESYSASDRTLTVHFWGGVCSDYSASAKESGGKVEVTVTETPQEPGKYCIMIAKELKETVQLEKPLGGREVVGTDGARIPAK</sequence>
<protein>
    <recommendedName>
        <fullName evidence="5">Large membrane protein</fullName>
    </recommendedName>
</protein>
<dbReference type="Proteomes" id="UP000642284">
    <property type="component" value="Unassembled WGS sequence"/>
</dbReference>
<evidence type="ECO:0000313" key="3">
    <source>
        <dbReference type="EMBL" id="MBC9712309.1"/>
    </source>
</evidence>
<keyword evidence="2" id="KW-1133">Transmembrane helix</keyword>
<evidence type="ECO:0000256" key="2">
    <source>
        <dbReference type="SAM" id="Phobius"/>
    </source>
</evidence>
<feature type="transmembrane region" description="Helical" evidence="2">
    <location>
        <begin position="17"/>
        <end position="38"/>
    </location>
</feature>
<dbReference type="RefSeq" id="WP_187812774.1">
    <property type="nucleotide sequence ID" value="NZ_JACTVJ010000004.1"/>
</dbReference>
<feature type="region of interest" description="Disordered" evidence="1">
    <location>
        <begin position="37"/>
        <end position="77"/>
    </location>
</feature>
<feature type="region of interest" description="Disordered" evidence="1">
    <location>
        <begin position="368"/>
        <end position="406"/>
    </location>
</feature>
<accession>A0ABR7SAY1</accession>
<keyword evidence="2" id="KW-0472">Membrane</keyword>
<feature type="region of interest" description="Disordered" evidence="1">
    <location>
        <begin position="290"/>
        <end position="319"/>
    </location>
</feature>
<evidence type="ECO:0000256" key="1">
    <source>
        <dbReference type="SAM" id="MobiDB-lite"/>
    </source>
</evidence>
<proteinExistence type="predicted"/>
<evidence type="ECO:0000313" key="4">
    <source>
        <dbReference type="Proteomes" id="UP000642284"/>
    </source>
</evidence>